<dbReference type="AlphaFoldDB" id="A0A0A9FD70"/>
<protein>
    <submittedName>
        <fullName evidence="1">TIDP9202</fullName>
    </submittedName>
</protein>
<evidence type="ECO:0000313" key="1">
    <source>
        <dbReference type="EMBL" id="JAE09139.1"/>
    </source>
</evidence>
<proteinExistence type="predicted"/>
<organism evidence="1">
    <name type="scientific">Arundo donax</name>
    <name type="common">Giant reed</name>
    <name type="synonym">Donax arundinaceus</name>
    <dbReference type="NCBI Taxonomy" id="35708"/>
    <lineage>
        <taxon>Eukaryota</taxon>
        <taxon>Viridiplantae</taxon>
        <taxon>Streptophyta</taxon>
        <taxon>Embryophyta</taxon>
        <taxon>Tracheophyta</taxon>
        <taxon>Spermatophyta</taxon>
        <taxon>Magnoliopsida</taxon>
        <taxon>Liliopsida</taxon>
        <taxon>Poales</taxon>
        <taxon>Poaceae</taxon>
        <taxon>PACMAD clade</taxon>
        <taxon>Arundinoideae</taxon>
        <taxon>Arundineae</taxon>
        <taxon>Arundo</taxon>
    </lineage>
</organism>
<name>A0A0A9FD70_ARUDO</name>
<reference evidence="1" key="1">
    <citation type="submission" date="2014-09" db="EMBL/GenBank/DDBJ databases">
        <authorList>
            <person name="Magalhaes I.L.F."/>
            <person name="Oliveira U."/>
            <person name="Santos F.R."/>
            <person name="Vidigal T.H.D.A."/>
            <person name="Brescovit A.D."/>
            <person name="Santos A.J."/>
        </authorList>
    </citation>
    <scope>NUCLEOTIDE SEQUENCE</scope>
    <source>
        <tissue evidence="1">Shoot tissue taken approximately 20 cm above the soil surface</tissue>
    </source>
</reference>
<accession>A0A0A9FD70</accession>
<dbReference type="EMBL" id="GBRH01188757">
    <property type="protein sequence ID" value="JAE09139.1"/>
    <property type="molecule type" value="Transcribed_RNA"/>
</dbReference>
<reference evidence="1" key="2">
    <citation type="journal article" date="2015" name="Data Brief">
        <title>Shoot transcriptome of the giant reed, Arundo donax.</title>
        <authorList>
            <person name="Barrero R.A."/>
            <person name="Guerrero F.D."/>
            <person name="Moolhuijzen P."/>
            <person name="Goolsby J.A."/>
            <person name="Tidwell J."/>
            <person name="Bellgard S.E."/>
            <person name="Bellgard M.I."/>
        </authorList>
    </citation>
    <scope>NUCLEOTIDE SEQUENCE</scope>
    <source>
        <tissue evidence="1">Shoot tissue taken approximately 20 cm above the soil surface</tissue>
    </source>
</reference>
<sequence>MCHVKLQSISQFRVGKKLICNRSHTPLQCDVLCNKTRFRQIISMD</sequence>